<evidence type="ECO:0000259" key="1">
    <source>
        <dbReference type="Pfam" id="PF03009"/>
    </source>
</evidence>
<organism evidence="2 3">
    <name type="scientific">Novosphingobium flavum</name>
    <dbReference type="NCBI Taxonomy" id="1778672"/>
    <lineage>
        <taxon>Bacteria</taxon>
        <taxon>Pseudomonadati</taxon>
        <taxon>Pseudomonadota</taxon>
        <taxon>Alphaproteobacteria</taxon>
        <taxon>Sphingomonadales</taxon>
        <taxon>Sphingomonadaceae</taxon>
        <taxon>Novosphingobium</taxon>
    </lineage>
</organism>
<dbReference type="Pfam" id="PF03009">
    <property type="entry name" value="GDPD"/>
    <property type="match status" value="1"/>
</dbReference>
<dbReference type="InterPro" id="IPR030395">
    <property type="entry name" value="GP_PDE_dom"/>
</dbReference>
<dbReference type="SUPFAM" id="SSF51695">
    <property type="entry name" value="PLC-like phosphodiesterases"/>
    <property type="match status" value="1"/>
</dbReference>
<dbReference type="PANTHER" id="PTHR46211:SF1">
    <property type="entry name" value="GLYCEROPHOSPHODIESTER PHOSPHODIESTERASE, CYTOPLASMIC"/>
    <property type="match status" value="1"/>
</dbReference>
<evidence type="ECO:0000313" key="2">
    <source>
        <dbReference type="EMBL" id="MBC2664651.1"/>
    </source>
</evidence>
<keyword evidence="3" id="KW-1185">Reference proteome</keyword>
<proteinExistence type="predicted"/>
<reference evidence="2 3" key="1">
    <citation type="submission" date="2020-08" db="EMBL/GenBank/DDBJ databases">
        <title>The genome sequence of type strain Novosphingobium flavum NBRC 111647.</title>
        <authorList>
            <person name="Liu Y."/>
        </authorList>
    </citation>
    <scope>NUCLEOTIDE SEQUENCE [LARGE SCALE GENOMIC DNA]</scope>
    <source>
        <strain evidence="2 3">NBRC 111647</strain>
    </source>
</reference>
<dbReference type="EMBL" id="JACLAW010000002">
    <property type="protein sequence ID" value="MBC2664651.1"/>
    <property type="molecule type" value="Genomic_DNA"/>
</dbReference>
<accession>A0A7X1FPP4</accession>
<evidence type="ECO:0000313" key="3">
    <source>
        <dbReference type="Proteomes" id="UP000566813"/>
    </source>
</evidence>
<name>A0A7X1FPP4_9SPHN</name>
<comment type="caution">
    <text evidence="2">The sequence shown here is derived from an EMBL/GenBank/DDBJ whole genome shotgun (WGS) entry which is preliminary data.</text>
</comment>
<dbReference type="RefSeq" id="WP_185662889.1">
    <property type="nucleotide sequence ID" value="NZ_JACLAW010000002.1"/>
</dbReference>
<dbReference type="Proteomes" id="UP000566813">
    <property type="component" value="Unassembled WGS sequence"/>
</dbReference>
<dbReference type="PANTHER" id="PTHR46211">
    <property type="entry name" value="GLYCEROPHOSPHORYL DIESTER PHOSPHODIESTERASE"/>
    <property type="match status" value="1"/>
</dbReference>
<dbReference type="GO" id="GO:0006629">
    <property type="term" value="P:lipid metabolic process"/>
    <property type="evidence" value="ECO:0007669"/>
    <property type="project" value="InterPro"/>
</dbReference>
<feature type="domain" description="GP-PDE" evidence="1">
    <location>
        <begin position="73"/>
        <end position="162"/>
    </location>
</feature>
<dbReference type="GO" id="GO:0008081">
    <property type="term" value="F:phosphoric diester hydrolase activity"/>
    <property type="evidence" value="ECO:0007669"/>
    <property type="project" value="InterPro"/>
</dbReference>
<dbReference type="InterPro" id="IPR017946">
    <property type="entry name" value="PLC-like_Pdiesterase_TIM-brl"/>
</dbReference>
<dbReference type="Gene3D" id="3.20.20.190">
    <property type="entry name" value="Phosphatidylinositol (PI) phosphodiesterase"/>
    <property type="match status" value="1"/>
</dbReference>
<gene>
    <name evidence="2" type="ORF">H7F51_03855</name>
</gene>
<sequence length="338" mass="35894">MSRALRVAAFLGALAILALTFINASWLADAPPGRVRLVAIGGVHPVAAGGGPCPAIEPPLHDYLADTKSGMVAAGRMGAQMVTLDLQVTRDGHLVLLPGADLSCRTDGQGTVGEHTLAEIAALDAGHGYSADGGKTFPFRGRAVGAIPRLEEVLALLPDKPMLFDLPADPRAGAQLVETLRAVRRDPLTVGDGFRGLAADLAPIRKAWPEAWLWDRTRAAQCSAAYRWQGWLGLTPAICKGQTLVVPSDKAWSFAGWPDRVQARMANVGAKVVMTGPGGAGLQLPEQIGAIPVSYTGYVMVEDIWAVGPALRPDFNRRTPLEEQELAKALEARRKRAE</sequence>
<dbReference type="AlphaFoldDB" id="A0A7X1FPP4"/>
<protein>
    <recommendedName>
        <fullName evidence="1">GP-PDE domain-containing protein</fullName>
    </recommendedName>
</protein>